<keyword evidence="2" id="KW-1185">Reference proteome</keyword>
<proteinExistence type="predicted"/>
<dbReference type="AlphaFoldDB" id="K9UH69"/>
<evidence type="ECO:0000313" key="1">
    <source>
        <dbReference type="EMBL" id="AFY93771.1"/>
    </source>
</evidence>
<protein>
    <submittedName>
        <fullName evidence="1">Uncharacterized protein</fullName>
    </submittedName>
</protein>
<dbReference type="OrthoDB" id="507010at2"/>
<dbReference type="PATRIC" id="fig|1173020.3.peg.3115"/>
<reference evidence="1 2" key="1">
    <citation type="submission" date="2012-05" db="EMBL/GenBank/DDBJ databases">
        <title>Finished chromosome of genome of Chamaesiphon sp. PCC 6605.</title>
        <authorList>
            <consortium name="US DOE Joint Genome Institute"/>
            <person name="Gugger M."/>
            <person name="Coursin T."/>
            <person name="Rippka R."/>
            <person name="Tandeau De Marsac N."/>
            <person name="Huntemann M."/>
            <person name="Wei C.-L."/>
            <person name="Han J."/>
            <person name="Detter J.C."/>
            <person name="Han C."/>
            <person name="Tapia R."/>
            <person name="Chen A."/>
            <person name="Kyrpides N."/>
            <person name="Mavromatis K."/>
            <person name="Markowitz V."/>
            <person name="Szeto E."/>
            <person name="Ivanova N."/>
            <person name="Pagani I."/>
            <person name="Pati A."/>
            <person name="Goodwin L."/>
            <person name="Nordberg H.P."/>
            <person name="Cantor M.N."/>
            <person name="Hua S.X."/>
            <person name="Woyke T."/>
            <person name="Kerfeld C.A."/>
        </authorList>
    </citation>
    <scope>NUCLEOTIDE SEQUENCE [LARGE SCALE GENOMIC DNA]</scope>
    <source>
        <strain evidence="2">ATCC 27169 / PCC 6605</strain>
    </source>
</reference>
<dbReference type="HOGENOM" id="CLU_1092794_0_0_3"/>
<sequence length="254" mass="29137">MTTSTFEIDSSNVKSMSTLKYYQLSSATPPHPEYLRRTAARMLQLQKYHKISQEYVLPIPYLCQIYHLLNLKHLEQVHNLSLKGLKVGDVSKFEQTSSGGSVKFKTSLHQSLNILRMWRQPVVEVELTLHTPYTIELTIPIYKGRKITIIFNVLPLGDNIHKLFIDIYSDLKFPSPIMQVFLHCAAGVTLLEDLPYLYKLANGNNLRRRVKSTQGSNRNTMQLFKRYIDLYGSSLEQPQSLGAVELRPLSSSSY</sequence>
<accession>K9UH69</accession>
<dbReference type="RefSeq" id="WP_015159917.1">
    <property type="nucleotide sequence ID" value="NC_019697.1"/>
</dbReference>
<gene>
    <name evidence="1" type="ORF">Cha6605_2732</name>
</gene>
<dbReference type="eggNOG" id="ENOG502ZJ9S">
    <property type="taxonomic scope" value="Bacteria"/>
</dbReference>
<dbReference type="EMBL" id="CP003600">
    <property type="protein sequence ID" value="AFY93771.1"/>
    <property type="molecule type" value="Genomic_DNA"/>
</dbReference>
<evidence type="ECO:0000313" key="2">
    <source>
        <dbReference type="Proteomes" id="UP000010366"/>
    </source>
</evidence>
<dbReference type="Proteomes" id="UP000010366">
    <property type="component" value="Chromosome"/>
</dbReference>
<organism evidence="1 2">
    <name type="scientific">Chamaesiphon minutus (strain ATCC 27169 / PCC 6605)</name>
    <dbReference type="NCBI Taxonomy" id="1173020"/>
    <lineage>
        <taxon>Bacteria</taxon>
        <taxon>Bacillati</taxon>
        <taxon>Cyanobacteriota</taxon>
        <taxon>Cyanophyceae</taxon>
        <taxon>Gomontiellales</taxon>
        <taxon>Chamaesiphonaceae</taxon>
        <taxon>Chamaesiphon</taxon>
    </lineage>
</organism>
<name>K9UH69_CHAP6</name>
<dbReference type="KEGG" id="cmp:Cha6605_2732"/>